<evidence type="ECO:0000256" key="1">
    <source>
        <dbReference type="SAM" id="Phobius"/>
    </source>
</evidence>
<dbReference type="OrthoDB" id="2149840at2759"/>
<evidence type="ECO:0000313" key="3">
    <source>
        <dbReference type="Proteomes" id="UP000694397"/>
    </source>
</evidence>
<sequence length="300" mass="34539">RKKDIYQFYLISLGSMREYVLVHSDVSVSWSWARIPGVLQRLGFTYFVLSLIHMWCLRKEIPLKQVSQQPPSCSLHYIVLYWPEWIVILLLEILWLCLTFLLPVPGCPRGYLGAGGIGDNGMYPNCSGGAAGYIDRWLFGQHIYKYPTFKEMYQTTQSFDPEGVLGTINCIVIGFAGMQVRLFSAILTKCTRDKGFIPVNKNLWSLSFISCTGCFAFLLLGCLYFVIDVKGWWGGQPFIYPGMNSILVYVGHTILGYYFPFSWEMARPNHAELLFKTLLGTVLWILISYLLYRKRFFLKI</sequence>
<protein>
    <submittedName>
        <fullName evidence="2">Si:dkey-192p21.6</fullName>
    </submittedName>
</protein>
<feature type="transmembrane region" description="Helical" evidence="1">
    <location>
        <begin position="78"/>
        <end position="102"/>
    </location>
</feature>
<feature type="transmembrane region" description="Helical" evidence="1">
    <location>
        <begin position="239"/>
        <end position="261"/>
    </location>
</feature>
<reference evidence="2" key="2">
    <citation type="submission" date="2025-08" db="UniProtKB">
        <authorList>
            <consortium name="Ensembl"/>
        </authorList>
    </citation>
    <scope>IDENTIFICATION</scope>
</reference>
<reference evidence="2 3" key="1">
    <citation type="submission" date="2019-04" db="EMBL/GenBank/DDBJ databases">
        <authorList>
            <consortium name="Wellcome Sanger Institute Data Sharing"/>
        </authorList>
    </citation>
    <scope>NUCLEOTIDE SEQUENCE [LARGE SCALE GENOMIC DNA]</scope>
</reference>
<feature type="transmembrane region" description="Helical" evidence="1">
    <location>
        <begin position="273"/>
        <end position="292"/>
    </location>
</feature>
<evidence type="ECO:0000313" key="2">
    <source>
        <dbReference type="Ensembl" id="ENSSFOP00015017145.2"/>
    </source>
</evidence>
<name>A0A8C9V291_SCLFO</name>
<dbReference type="GeneTree" id="ENSGT00390000001491"/>
<reference evidence="2" key="3">
    <citation type="submission" date="2025-09" db="UniProtKB">
        <authorList>
            <consortium name="Ensembl"/>
        </authorList>
    </citation>
    <scope>IDENTIFICATION</scope>
</reference>
<dbReference type="Ensembl" id="ENSSFOT00015017341.2">
    <property type="protein sequence ID" value="ENSSFOP00015017145.2"/>
    <property type="gene ID" value="ENSSFOG00015011031.2"/>
</dbReference>
<keyword evidence="1" id="KW-0472">Membrane</keyword>
<dbReference type="Proteomes" id="UP000694397">
    <property type="component" value="Chromosome 4"/>
</dbReference>
<feature type="transmembrane region" description="Helical" evidence="1">
    <location>
        <begin position="163"/>
        <end position="183"/>
    </location>
</feature>
<dbReference type="AlphaFoldDB" id="A0A8C9V291"/>
<keyword evidence="1" id="KW-1133">Transmembrane helix</keyword>
<accession>A0A8C9V291</accession>
<keyword evidence="3" id="KW-1185">Reference proteome</keyword>
<feature type="transmembrane region" description="Helical" evidence="1">
    <location>
        <begin position="203"/>
        <end position="227"/>
    </location>
</feature>
<dbReference type="PANTHER" id="PTHR31061:SF34">
    <property type="entry name" value="HEPARAN-ALPHA-GLUCOSAMINIDE N-ACETYLTRANSFERASE"/>
    <property type="match status" value="1"/>
</dbReference>
<keyword evidence="1" id="KW-0812">Transmembrane</keyword>
<dbReference type="PANTHER" id="PTHR31061">
    <property type="entry name" value="LD22376P"/>
    <property type="match status" value="1"/>
</dbReference>
<organism evidence="2 3">
    <name type="scientific">Scleropages formosus</name>
    <name type="common">Asian bonytongue</name>
    <name type="synonym">Osteoglossum formosum</name>
    <dbReference type="NCBI Taxonomy" id="113540"/>
    <lineage>
        <taxon>Eukaryota</taxon>
        <taxon>Metazoa</taxon>
        <taxon>Chordata</taxon>
        <taxon>Craniata</taxon>
        <taxon>Vertebrata</taxon>
        <taxon>Euteleostomi</taxon>
        <taxon>Actinopterygii</taxon>
        <taxon>Neopterygii</taxon>
        <taxon>Teleostei</taxon>
        <taxon>Osteoglossocephala</taxon>
        <taxon>Osteoglossomorpha</taxon>
        <taxon>Osteoglossiformes</taxon>
        <taxon>Osteoglossidae</taxon>
        <taxon>Scleropages</taxon>
    </lineage>
</organism>
<proteinExistence type="predicted"/>